<gene>
    <name evidence="2" type="ORF">EBB54_26855</name>
</gene>
<evidence type="ECO:0000313" key="2">
    <source>
        <dbReference type="EMBL" id="RRK34554.1"/>
    </source>
</evidence>
<evidence type="ECO:0000313" key="3">
    <source>
        <dbReference type="Proteomes" id="UP000274920"/>
    </source>
</evidence>
<keyword evidence="3" id="KW-1185">Reference proteome</keyword>
<dbReference type="AlphaFoldDB" id="A0A3R8JRN9"/>
<name>A0A3R8JRN9_9FIRM</name>
<dbReference type="GO" id="GO:0016758">
    <property type="term" value="F:hexosyltransferase activity"/>
    <property type="evidence" value="ECO:0007669"/>
    <property type="project" value="UniProtKB-ARBA"/>
</dbReference>
<reference evidence="2" key="1">
    <citation type="submission" date="2018-10" db="EMBL/GenBank/DDBJ databases">
        <title>Schaedlerella arabinophila gen. nov. sp. nov., isolated from the mouse intestinal tract and comparative analysis with the genome of the closely related altered Schaedler flora strain ASF502.</title>
        <authorList>
            <person name="Miyake S."/>
            <person name="Soh M."/>
            <person name="Seedorf H."/>
        </authorList>
    </citation>
    <scope>NUCLEOTIDE SEQUENCE [LARGE SCALE GENOMIC DNA]</scope>
    <source>
        <strain evidence="2">DSM 106076</strain>
    </source>
</reference>
<dbReference type="PANTHER" id="PTHR22916">
    <property type="entry name" value="GLYCOSYLTRANSFERASE"/>
    <property type="match status" value="1"/>
</dbReference>
<dbReference type="Gene3D" id="3.90.550.10">
    <property type="entry name" value="Spore Coat Polysaccharide Biosynthesis Protein SpsA, Chain A"/>
    <property type="match status" value="1"/>
</dbReference>
<organism evidence="2 3">
    <name type="scientific">Schaedlerella arabinosiphila</name>
    <dbReference type="NCBI Taxonomy" id="2044587"/>
    <lineage>
        <taxon>Bacteria</taxon>
        <taxon>Bacillati</taxon>
        <taxon>Bacillota</taxon>
        <taxon>Clostridia</taxon>
        <taxon>Lachnospirales</taxon>
        <taxon>Lachnospiraceae</taxon>
        <taxon>Schaedlerella</taxon>
    </lineage>
</organism>
<dbReference type="Gene3D" id="3.40.50.720">
    <property type="entry name" value="NAD(P)-binding Rossmann-like Domain"/>
    <property type="match status" value="1"/>
</dbReference>
<dbReference type="CDD" id="cd00761">
    <property type="entry name" value="Glyco_tranf_GTA_type"/>
    <property type="match status" value="1"/>
</dbReference>
<dbReference type="PANTHER" id="PTHR22916:SF3">
    <property type="entry name" value="UDP-GLCNAC:BETAGAL BETA-1,3-N-ACETYLGLUCOSAMINYLTRANSFERASE-LIKE PROTEIN 1"/>
    <property type="match status" value="1"/>
</dbReference>
<evidence type="ECO:0000259" key="1">
    <source>
        <dbReference type="Pfam" id="PF00535"/>
    </source>
</evidence>
<dbReference type="SUPFAM" id="SSF53448">
    <property type="entry name" value="Nucleotide-diphospho-sugar transferases"/>
    <property type="match status" value="1"/>
</dbReference>
<protein>
    <submittedName>
        <fullName evidence="2">Glycosyltransferase family 2 protein</fullName>
    </submittedName>
</protein>
<sequence>MCSTKITAYGKDFSFLQNLAYDDSAKLCVYGCGVNGEIICRYLKVLGRDIEYFVDRQADSREFTVLGKKVISPDTFLSRADDIQVIVSPDNQAPVIQYLTENGINENNIINPFRRVDKEIRILEDVYDPKYFLKASKRNREKQADDAPVATIFTILYNTPKGMLCRTIESVLNQSFENFTYLIIDNGSTDDSADTIRQYAEADARITYIRLEKNVPWTEKGLLTKLKDSISTDYVAMVDSDDYYELDFLEKTIKISRADGSDMVQVNTLTYAHKGFRYSYFTHYLGRDICIKGEEKERCFMLRILFVPVWGKLYKSGLFKQLIDLMLTYETEYDRDCNFCLDISWMTYMALACDRVSLCDDLLHIRTWRPGSSEHSDNHSSKWLSSIVWSFEHLRKNNVEYEAAQVFEESALMWLFSLPREEYSLSDFRKEDMDNKRVADFLNRPVCDKYRGDQHG</sequence>
<proteinExistence type="predicted"/>
<accession>A0A3R8JRN9</accession>
<dbReference type="InterPro" id="IPR029044">
    <property type="entry name" value="Nucleotide-diphossugar_trans"/>
</dbReference>
<dbReference type="Proteomes" id="UP000274920">
    <property type="component" value="Unassembled WGS sequence"/>
</dbReference>
<dbReference type="RefSeq" id="WP_125129662.1">
    <property type="nucleotide sequence ID" value="NZ_RHJS01000002.1"/>
</dbReference>
<dbReference type="EMBL" id="RHJS01000002">
    <property type="protein sequence ID" value="RRK34554.1"/>
    <property type="molecule type" value="Genomic_DNA"/>
</dbReference>
<dbReference type="InterPro" id="IPR001173">
    <property type="entry name" value="Glyco_trans_2-like"/>
</dbReference>
<keyword evidence="2" id="KW-0808">Transferase</keyword>
<feature type="domain" description="Glycosyltransferase 2-like" evidence="1">
    <location>
        <begin position="152"/>
        <end position="297"/>
    </location>
</feature>
<dbReference type="Pfam" id="PF00535">
    <property type="entry name" value="Glycos_transf_2"/>
    <property type="match status" value="1"/>
</dbReference>
<comment type="caution">
    <text evidence="2">The sequence shown here is derived from an EMBL/GenBank/DDBJ whole genome shotgun (WGS) entry which is preliminary data.</text>
</comment>